<dbReference type="Proteomes" id="UP001549366">
    <property type="component" value="Unassembled WGS sequence"/>
</dbReference>
<dbReference type="PANTHER" id="PTHR21666:SF291">
    <property type="entry name" value="STAGE II SPORULATION PROTEIN Q"/>
    <property type="match status" value="1"/>
</dbReference>
<proteinExistence type="predicted"/>
<dbReference type="InterPro" id="IPR050570">
    <property type="entry name" value="Cell_wall_metabolism_enzyme"/>
</dbReference>
<dbReference type="InterPro" id="IPR011055">
    <property type="entry name" value="Dup_hybrid_motif"/>
</dbReference>
<dbReference type="SUPFAM" id="SSF51261">
    <property type="entry name" value="Duplicated hybrid motif"/>
    <property type="match status" value="1"/>
</dbReference>
<dbReference type="InterPro" id="IPR016047">
    <property type="entry name" value="M23ase_b-sheet_dom"/>
</dbReference>
<feature type="coiled-coil region" evidence="1">
    <location>
        <begin position="77"/>
        <end position="104"/>
    </location>
</feature>
<evidence type="ECO:0000313" key="5">
    <source>
        <dbReference type="Proteomes" id="UP001549366"/>
    </source>
</evidence>
<reference evidence="4 5" key="1">
    <citation type="submission" date="2024-06" db="EMBL/GenBank/DDBJ databases">
        <title>Genomic Encyclopedia of Type Strains, Phase V (KMG-V): Genome sequencing to study the core and pangenomes of soil and plant-associated prokaryotes.</title>
        <authorList>
            <person name="Whitman W."/>
        </authorList>
    </citation>
    <scope>NUCLEOTIDE SEQUENCE [LARGE SCALE GENOMIC DNA]</scope>
    <source>
        <strain evidence="4 5">NE40</strain>
    </source>
</reference>
<sequence length="327" mass="35962">MKVIVVKQDHSRTRSFRVSGQRLAVAAALAVTLSVSLGGGLMYGFLKYDSDMILTEEGLENWKQTLLGQKQDLAFVREDAGRQLDALTLRLAELQGRITRLDALGERLTLLSNLDDGEFDFSQVPAVGGPEQQPDSFQVYAKPSLTDALDKLAEQIDNREQQLELLDNLLTNKVLDDEAFLSGLPAAKGWLSSRFGARTDPFTGKDSWHNGIDYAAPRGTDILSLGAGVVVWSGDRWGYGTMVEINHGNGYVTRYAHNDENVVKVGDIVTRGQVIAKMGSSGRSTGPHVHLEVLENGKAVDPQRYMYRAAKRSDNRAAKRSGDRVTR</sequence>
<dbReference type="EMBL" id="JBEWTB010000002">
    <property type="protein sequence ID" value="MET4758606.1"/>
    <property type="molecule type" value="Genomic_DNA"/>
</dbReference>
<keyword evidence="2" id="KW-1133">Transmembrane helix</keyword>
<keyword evidence="2" id="KW-0472">Membrane</keyword>
<evidence type="ECO:0000259" key="3">
    <source>
        <dbReference type="Pfam" id="PF01551"/>
    </source>
</evidence>
<dbReference type="CDD" id="cd12797">
    <property type="entry name" value="M23_peptidase"/>
    <property type="match status" value="1"/>
</dbReference>
<dbReference type="PANTHER" id="PTHR21666">
    <property type="entry name" value="PEPTIDASE-RELATED"/>
    <property type="match status" value="1"/>
</dbReference>
<comment type="caution">
    <text evidence="4">The sequence shown here is derived from an EMBL/GenBank/DDBJ whole genome shotgun (WGS) entry which is preliminary data.</text>
</comment>
<evidence type="ECO:0000313" key="4">
    <source>
        <dbReference type="EMBL" id="MET4758606.1"/>
    </source>
</evidence>
<feature type="transmembrane region" description="Helical" evidence="2">
    <location>
        <begin position="23"/>
        <end position="46"/>
    </location>
</feature>
<evidence type="ECO:0000256" key="1">
    <source>
        <dbReference type="SAM" id="Coils"/>
    </source>
</evidence>
<name>A0ABV2SLF1_9GAMM</name>
<protein>
    <submittedName>
        <fullName evidence="4">Murein DD-endopeptidase MepM/ murein hydrolase activator NlpD</fullName>
    </submittedName>
</protein>
<evidence type="ECO:0000256" key="2">
    <source>
        <dbReference type="SAM" id="Phobius"/>
    </source>
</evidence>
<keyword evidence="5" id="KW-1185">Reference proteome</keyword>
<dbReference type="Gene3D" id="2.70.70.10">
    <property type="entry name" value="Glucose Permease (Domain IIA)"/>
    <property type="match status" value="1"/>
</dbReference>
<accession>A0ABV2SLF1</accession>
<keyword evidence="2" id="KW-0812">Transmembrane</keyword>
<keyword evidence="1" id="KW-0175">Coiled coil</keyword>
<dbReference type="RefSeq" id="WP_354008672.1">
    <property type="nucleotide sequence ID" value="NZ_JBEWTA010000001.1"/>
</dbReference>
<dbReference type="GO" id="GO:0016787">
    <property type="term" value="F:hydrolase activity"/>
    <property type="evidence" value="ECO:0007669"/>
    <property type="project" value="UniProtKB-KW"/>
</dbReference>
<feature type="coiled-coil region" evidence="1">
    <location>
        <begin position="142"/>
        <end position="169"/>
    </location>
</feature>
<dbReference type="Pfam" id="PF01551">
    <property type="entry name" value="Peptidase_M23"/>
    <property type="match status" value="1"/>
</dbReference>
<organism evidence="4 5">
    <name type="scientific">Endozoicomonas lisbonensis</name>
    <dbReference type="NCBI Taxonomy" id="3120522"/>
    <lineage>
        <taxon>Bacteria</taxon>
        <taxon>Pseudomonadati</taxon>
        <taxon>Pseudomonadota</taxon>
        <taxon>Gammaproteobacteria</taxon>
        <taxon>Oceanospirillales</taxon>
        <taxon>Endozoicomonadaceae</taxon>
        <taxon>Endozoicomonas</taxon>
    </lineage>
</organism>
<gene>
    <name evidence="4" type="ORF">V5J35_003798</name>
</gene>
<feature type="domain" description="M23ase beta-sheet core" evidence="3">
    <location>
        <begin position="209"/>
        <end position="302"/>
    </location>
</feature>
<keyword evidence="4" id="KW-0378">Hydrolase</keyword>